<dbReference type="SMART" id="SM00185">
    <property type="entry name" value="ARM"/>
    <property type="match status" value="5"/>
</dbReference>
<feature type="repeat" description="ARM" evidence="1">
    <location>
        <begin position="325"/>
        <end position="368"/>
    </location>
</feature>
<dbReference type="Pfam" id="PF00514">
    <property type="entry name" value="Arm"/>
    <property type="match status" value="2"/>
</dbReference>
<proteinExistence type="predicted"/>
<dbReference type="PANTHER" id="PTHR23315:SF7">
    <property type="entry name" value="U-BOX DOMAIN-CONTAINING PROTEIN 4"/>
    <property type="match status" value="1"/>
</dbReference>
<dbReference type="PROSITE" id="PS50176">
    <property type="entry name" value="ARM_REPEAT"/>
    <property type="match status" value="4"/>
</dbReference>
<protein>
    <recommendedName>
        <fullName evidence="3">Armadillo repeat-containing protein 8</fullName>
    </recommendedName>
</protein>
<dbReference type="SUPFAM" id="SSF48371">
    <property type="entry name" value="ARM repeat"/>
    <property type="match status" value="1"/>
</dbReference>
<dbReference type="EMBL" id="HBGS01031664">
    <property type="protein sequence ID" value="CAD9431774.1"/>
    <property type="molecule type" value="Transcribed_RNA"/>
</dbReference>
<dbReference type="PANTHER" id="PTHR23315">
    <property type="entry name" value="U BOX DOMAIN-CONTAINING"/>
    <property type="match status" value="1"/>
</dbReference>
<dbReference type="InterPro" id="IPR016024">
    <property type="entry name" value="ARM-type_fold"/>
</dbReference>
<evidence type="ECO:0000313" key="2">
    <source>
        <dbReference type="EMBL" id="CAD9431774.1"/>
    </source>
</evidence>
<accession>A0A7S2CPM0</accession>
<gene>
    <name evidence="2" type="ORF">DSPE1174_LOCUS16213</name>
</gene>
<feature type="repeat" description="ARM" evidence="1">
    <location>
        <begin position="266"/>
        <end position="308"/>
    </location>
</feature>
<evidence type="ECO:0000256" key="1">
    <source>
        <dbReference type="PROSITE-ProRule" id="PRU00259"/>
    </source>
</evidence>
<dbReference type="InterPro" id="IPR011989">
    <property type="entry name" value="ARM-like"/>
</dbReference>
<name>A0A7S2CPM0_9STRA</name>
<reference evidence="2" key="1">
    <citation type="submission" date="2021-01" db="EMBL/GenBank/DDBJ databases">
        <authorList>
            <person name="Corre E."/>
            <person name="Pelletier E."/>
            <person name="Niang G."/>
            <person name="Scheremetjew M."/>
            <person name="Finn R."/>
            <person name="Kale V."/>
            <person name="Holt S."/>
            <person name="Cochrane G."/>
            <person name="Meng A."/>
            <person name="Brown T."/>
            <person name="Cohen L."/>
        </authorList>
    </citation>
    <scope>NUCLEOTIDE SEQUENCE</scope>
    <source>
        <strain evidence="2">CCMP1381</strain>
    </source>
</reference>
<feature type="repeat" description="ARM" evidence="1">
    <location>
        <begin position="409"/>
        <end position="438"/>
    </location>
</feature>
<evidence type="ECO:0008006" key="3">
    <source>
        <dbReference type="Google" id="ProtNLM"/>
    </source>
</evidence>
<dbReference type="InterPro" id="IPR000225">
    <property type="entry name" value="Armadillo"/>
</dbReference>
<dbReference type="AlphaFoldDB" id="A0A7S2CPM0"/>
<organism evidence="2">
    <name type="scientific">Octactis speculum</name>
    <dbReference type="NCBI Taxonomy" id="3111310"/>
    <lineage>
        <taxon>Eukaryota</taxon>
        <taxon>Sar</taxon>
        <taxon>Stramenopiles</taxon>
        <taxon>Ochrophyta</taxon>
        <taxon>Dictyochophyceae</taxon>
        <taxon>Dictyochales</taxon>
        <taxon>Dictyochaceae</taxon>
        <taxon>Octactis</taxon>
    </lineage>
</organism>
<feature type="repeat" description="ARM" evidence="1">
    <location>
        <begin position="367"/>
        <end position="410"/>
    </location>
</feature>
<dbReference type="Gene3D" id="1.25.10.10">
    <property type="entry name" value="Leucine-rich Repeat Variant"/>
    <property type="match status" value="3"/>
</dbReference>
<sequence length="648" mass="69532">MNSVATGVMLVENTVDDFHQAATNDDIHQAVLLASKGLSRLLCLVQCGDTKNEVRDVLSRVHALRQRFTQYTSLQNLPRYDLKKIGAVDVAGGILSCSHSPKRRNCQKNKVASSLVEIIPDGILVYTFQLLNGYDLSQVQPTCRSISRLVRSAALIVASSLYDARRSVLHHTSITGKLHLLELKASRIRGLMTVFHSSDKDAKAEAVTSLVELCHMDPAIVPMMSALGALPCLVSDCLVRGHDGMGALYELLTVGTLRATIANTARSVPRIVALLNSDDTNAVAGAARVLRKLSENLPGATATDNTGGAAEDNSKCLLACIADAGAIPPLVALLDRSACRTCRESSVWALRNLAMADYLHRKIANAGAVLPLVALLEEPDGACCLRGAVGALMNLSCSLPLKTSIAEAGAVPRLVALLAINDDPCLQRKAAGTLANLAQFNCEKACLRIVTAGAIPKLLSLLGDRECICKCEVAYTLECLVDEKILRRTLVTAGAIPVLLDVFMDRSAGAARGHAVMALGGLMIDDPGVVDLVVQSRGPEEIWRILGDNDDVEKKEDLELRARCSFAMIPWINKANAVVLAKSGAEYFLLYRDPRQPTDIRRHLSRALQRLVALGGQAACKHIATALGDPYLDPSALLLKLDKTWGSL</sequence>